<keyword evidence="6 8" id="KW-1133">Transmembrane helix</keyword>
<feature type="transmembrane region" description="Helical" evidence="8">
    <location>
        <begin position="39"/>
        <end position="61"/>
    </location>
</feature>
<feature type="transmembrane region" description="Helical" evidence="8">
    <location>
        <begin position="337"/>
        <end position="355"/>
    </location>
</feature>
<dbReference type="AlphaFoldDB" id="A0AB39YVU5"/>
<name>A0AB39YVU5_9MICC</name>
<evidence type="ECO:0000256" key="1">
    <source>
        <dbReference type="ARBA" id="ARBA00004651"/>
    </source>
</evidence>
<keyword evidence="7 8" id="KW-0472">Membrane</keyword>
<evidence type="ECO:0000256" key="5">
    <source>
        <dbReference type="ARBA" id="ARBA00022692"/>
    </source>
</evidence>
<feature type="transmembrane region" description="Helical" evidence="8">
    <location>
        <begin position="307"/>
        <end position="325"/>
    </location>
</feature>
<evidence type="ECO:0000256" key="3">
    <source>
        <dbReference type="ARBA" id="ARBA00022448"/>
    </source>
</evidence>
<dbReference type="PANTHER" id="PTHR30472">
    <property type="entry name" value="FERRIC ENTEROBACTIN TRANSPORT SYSTEM PERMEASE PROTEIN"/>
    <property type="match status" value="1"/>
</dbReference>
<dbReference type="PANTHER" id="PTHR30472:SF1">
    <property type="entry name" value="FE(3+) DICITRATE TRANSPORT SYSTEM PERMEASE PROTEIN FECC-RELATED"/>
    <property type="match status" value="1"/>
</dbReference>
<reference evidence="9" key="1">
    <citation type="submission" date="2024-07" db="EMBL/GenBank/DDBJ databases">
        <authorList>
            <person name="Li J."/>
            <person name="Wei H."/>
            <person name="Ma J."/>
        </authorList>
    </citation>
    <scope>NUCLEOTIDE SEQUENCE</scope>
    <source>
        <strain evidence="9">AMU7</strain>
    </source>
</reference>
<keyword evidence="4" id="KW-1003">Cell membrane</keyword>
<proteinExistence type="inferred from homology"/>
<evidence type="ECO:0000256" key="4">
    <source>
        <dbReference type="ARBA" id="ARBA00022475"/>
    </source>
</evidence>
<organism evidence="9">
    <name type="scientific">Paenarthrobacter sp. AMU7</name>
    <dbReference type="NCBI Taxonomy" id="3162492"/>
    <lineage>
        <taxon>Bacteria</taxon>
        <taxon>Bacillati</taxon>
        <taxon>Actinomycetota</taxon>
        <taxon>Actinomycetes</taxon>
        <taxon>Micrococcales</taxon>
        <taxon>Micrococcaceae</taxon>
        <taxon>Paenarthrobacter</taxon>
    </lineage>
</organism>
<evidence type="ECO:0000256" key="7">
    <source>
        <dbReference type="ARBA" id="ARBA00023136"/>
    </source>
</evidence>
<dbReference type="Gene3D" id="1.10.3470.10">
    <property type="entry name" value="ABC transporter involved in vitamin B12 uptake, BtuC"/>
    <property type="match status" value="1"/>
</dbReference>
<feature type="transmembrane region" description="Helical" evidence="8">
    <location>
        <begin position="180"/>
        <end position="201"/>
    </location>
</feature>
<protein>
    <submittedName>
        <fullName evidence="9">Iron chelate uptake ABC transporter family permease subunit</fullName>
    </submittedName>
</protein>
<dbReference type="Pfam" id="PF01032">
    <property type="entry name" value="FecCD"/>
    <property type="match status" value="1"/>
</dbReference>
<feature type="transmembrane region" description="Helical" evidence="8">
    <location>
        <begin position="225"/>
        <end position="247"/>
    </location>
</feature>
<dbReference type="CDD" id="cd06550">
    <property type="entry name" value="TM_ABC_iron-siderophores_like"/>
    <property type="match status" value="1"/>
</dbReference>
<evidence type="ECO:0000256" key="6">
    <source>
        <dbReference type="ARBA" id="ARBA00022989"/>
    </source>
</evidence>
<feature type="transmembrane region" description="Helical" evidence="8">
    <location>
        <begin position="122"/>
        <end position="143"/>
    </location>
</feature>
<keyword evidence="3" id="KW-0813">Transport</keyword>
<dbReference type="SUPFAM" id="SSF81345">
    <property type="entry name" value="ABC transporter involved in vitamin B12 uptake, BtuC"/>
    <property type="match status" value="1"/>
</dbReference>
<dbReference type="InterPro" id="IPR037294">
    <property type="entry name" value="ABC_BtuC-like"/>
</dbReference>
<sequence length="363" mass="36673">MVPCCVPTDGAMSPVAAPALPAASAVASSGVVVKSRWRILFLAFAAAVLLGAAILSLGVGAKFIPASTVLDAFTNPQDSADHAIILQNRLPRTLMGIAVGVALGVAGALIQAITRNPLADPGILGVNAGASFAIVIAIGVFGIGSLSGYIWFAFIGAILTTAAVYLIGTSGRNVVNPIRLTLAGVALGAVLTGIGSGLTLLNPKAFDHLRSWSIGSLDTRSMESVMTVAPFMGAGLLIALFCVRGLNAVALGDDLATSLGANVNRTRIMGVVAITLLSGAATAGAGAIGFVGLMIPHVARWIVGPDQRWILATTVLLSPILLLVSDVVGRIAAPGELQVGVVTAFIGAPVLIALARRRKVSGL</sequence>
<accession>A0AB39YVU5</accession>
<feature type="transmembrane region" description="Helical" evidence="8">
    <location>
        <begin position="149"/>
        <end position="168"/>
    </location>
</feature>
<dbReference type="GO" id="GO:0005886">
    <property type="term" value="C:plasma membrane"/>
    <property type="evidence" value="ECO:0007669"/>
    <property type="project" value="UniProtKB-SubCell"/>
</dbReference>
<gene>
    <name evidence="9" type="ORF">ABQM86_03535</name>
</gene>
<feature type="transmembrane region" description="Helical" evidence="8">
    <location>
        <begin position="268"/>
        <end position="295"/>
    </location>
</feature>
<dbReference type="RefSeq" id="WP_207597450.1">
    <property type="nucleotide sequence ID" value="NZ_CP165735.1"/>
</dbReference>
<dbReference type="InterPro" id="IPR000522">
    <property type="entry name" value="ABC_transptr_permease_BtuC"/>
</dbReference>
<dbReference type="GO" id="GO:0033214">
    <property type="term" value="P:siderophore-iron import into cell"/>
    <property type="evidence" value="ECO:0007669"/>
    <property type="project" value="TreeGrafter"/>
</dbReference>
<dbReference type="EMBL" id="CP165735">
    <property type="protein sequence ID" value="XDV73662.1"/>
    <property type="molecule type" value="Genomic_DNA"/>
</dbReference>
<evidence type="ECO:0000313" key="9">
    <source>
        <dbReference type="EMBL" id="XDV73662.1"/>
    </source>
</evidence>
<dbReference type="FunFam" id="1.10.3470.10:FF:000001">
    <property type="entry name" value="Vitamin B12 ABC transporter permease BtuC"/>
    <property type="match status" value="1"/>
</dbReference>
<feature type="transmembrane region" description="Helical" evidence="8">
    <location>
        <begin position="93"/>
        <end position="110"/>
    </location>
</feature>
<evidence type="ECO:0000256" key="8">
    <source>
        <dbReference type="SAM" id="Phobius"/>
    </source>
</evidence>
<evidence type="ECO:0000256" key="2">
    <source>
        <dbReference type="ARBA" id="ARBA00007935"/>
    </source>
</evidence>
<comment type="subcellular location">
    <subcellularLocation>
        <location evidence="1">Cell membrane</location>
        <topology evidence="1">Multi-pass membrane protein</topology>
    </subcellularLocation>
</comment>
<keyword evidence="5 8" id="KW-0812">Transmembrane</keyword>
<dbReference type="GO" id="GO:0022857">
    <property type="term" value="F:transmembrane transporter activity"/>
    <property type="evidence" value="ECO:0007669"/>
    <property type="project" value="InterPro"/>
</dbReference>
<comment type="similarity">
    <text evidence="2">Belongs to the binding-protein-dependent transport system permease family. FecCD subfamily.</text>
</comment>